<evidence type="ECO:0000313" key="16">
    <source>
        <dbReference type="Proteomes" id="UP001217582"/>
    </source>
</evidence>
<evidence type="ECO:0000313" key="15">
    <source>
        <dbReference type="EMBL" id="WFD16677.1"/>
    </source>
</evidence>
<dbReference type="Pfam" id="PF00534">
    <property type="entry name" value="Glycos_transf_1"/>
    <property type="match status" value="1"/>
</dbReference>
<evidence type="ECO:0000259" key="13">
    <source>
        <dbReference type="Pfam" id="PF00534"/>
    </source>
</evidence>
<dbReference type="EC" id="2.4.1.132" evidence="12"/>
<keyword evidence="5 12" id="KW-0808">Transferase</keyword>
<feature type="domain" description="Glycosyl transferase family 1" evidence="13">
    <location>
        <begin position="369"/>
        <end position="470"/>
    </location>
</feature>
<dbReference type="AlphaFoldDB" id="A0AAJ5Z0X7"/>
<comment type="pathway">
    <text evidence="3 12">Protein modification; protein glycosylation.</text>
</comment>
<dbReference type="PANTHER" id="PTHR45918:SF1">
    <property type="entry name" value="ALPHA-1,3_1,6-MANNOSYLTRANSFERASE ALG2"/>
    <property type="match status" value="1"/>
</dbReference>
<dbReference type="Pfam" id="PF13439">
    <property type="entry name" value="Glyco_transf_4"/>
    <property type="match status" value="1"/>
</dbReference>
<keyword evidence="7 12" id="KW-0256">Endoplasmic reticulum</keyword>
<keyword evidence="4 12" id="KW-0328">Glycosyltransferase</keyword>
<dbReference type="Gene3D" id="3.40.50.2000">
    <property type="entry name" value="Glycogen Phosphorylase B"/>
    <property type="match status" value="2"/>
</dbReference>
<keyword evidence="6 12" id="KW-0812">Transmembrane</keyword>
<evidence type="ECO:0000256" key="5">
    <source>
        <dbReference type="ARBA" id="ARBA00022679"/>
    </source>
</evidence>
<protein>
    <recommendedName>
        <fullName evidence="12">Alpha-1,3/1,6-mannosyltransferase ALG2</fullName>
        <ecNumber evidence="12">2.4.1.132</ecNumber>
        <ecNumber evidence="12">2.4.1.257</ecNumber>
    </recommendedName>
    <alternativeName>
        <fullName evidence="12">GDP-Man:Man(1)GlcNAc(2)-PP-Dol alpha-1,3-mannosyltransferase</fullName>
    </alternativeName>
</protein>
<reference evidence="15 16" key="1">
    <citation type="submission" date="2023-03" db="EMBL/GenBank/DDBJ databases">
        <title>Mating type loci evolution in Malassezia.</title>
        <authorList>
            <person name="Coelho M.A."/>
        </authorList>
    </citation>
    <scope>NUCLEOTIDE SEQUENCE [LARGE SCALE GENOMIC DNA]</scope>
    <source>
        <strain evidence="15 16">CBS 13387</strain>
    </source>
</reference>
<evidence type="ECO:0000256" key="6">
    <source>
        <dbReference type="ARBA" id="ARBA00022692"/>
    </source>
</evidence>
<evidence type="ECO:0000256" key="4">
    <source>
        <dbReference type="ARBA" id="ARBA00022676"/>
    </source>
</evidence>
<evidence type="ECO:0000256" key="8">
    <source>
        <dbReference type="ARBA" id="ARBA00022989"/>
    </source>
</evidence>
<evidence type="ECO:0000256" key="2">
    <source>
        <dbReference type="ARBA" id="ARBA00004586"/>
    </source>
</evidence>
<evidence type="ECO:0000256" key="7">
    <source>
        <dbReference type="ARBA" id="ARBA00022824"/>
    </source>
</evidence>
<accession>A0AAJ5Z0X7</accession>
<dbReference type="GO" id="GO:0102704">
    <property type="term" value="F:GDP-Man:Man(2)GlcNAc(2)-PP-Dol alpha-1,6-mannosyltransferase activity"/>
    <property type="evidence" value="ECO:0007669"/>
    <property type="project" value="UniProtKB-UniRule"/>
</dbReference>
<keyword evidence="8 12" id="KW-1133">Transmembrane helix</keyword>
<evidence type="ECO:0000256" key="10">
    <source>
        <dbReference type="ARBA" id="ARBA00045103"/>
    </source>
</evidence>
<evidence type="ECO:0000259" key="14">
    <source>
        <dbReference type="Pfam" id="PF13439"/>
    </source>
</evidence>
<dbReference type="InterPro" id="IPR001296">
    <property type="entry name" value="Glyco_trans_1"/>
</dbReference>
<comment type="catalytic activity">
    <reaction evidence="10 12">
        <text>a beta-D-Man-(1-&gt;4)-beta-D-GlcNAc-(1-&gt;4)-alpha-D-GlcNAc-diphospho-di-trans,poly-cis-dolichol + GDP-alpha-D-mannose = an alpha-D-Man-(1-&gt;3)-beta-D-Man-(1-&gt;4)-beta-D-GlcNAc-(1-&gt;4)-alpha-D-GlcNAc-diphospho-di-trans,poly-cis-dolichol + GDP + H(+)</text>
        <dbReference type="Rhea" id="RHEA:29515"/>
        <dbReference type="Rhea" id="RHEA-COMP:19511"/>
        <dbReference type="Rhea" id="RHEA-COMP:19513"/>
        <dbReference type="ChEBI" id="CHEBI:15378"/>
        <dbReference type="ChEBI" id="CHEBI:57527"/>
        <dbReference type="ChEBI" id="CHEBI:58189"/>
        <dbReference type="ChEBI" id="CHEBI:58472"/>
        <dbReference type="ChEBI" id="CHEBI:132510"/>
        <dbReference type="EC" id="2.4.1.132"/>
    </reaction>
    <physiologicalReaction direction="left-to-right" evidence="10 12">
        <dbReference type="Rhea" id="RHEA:29516"/>
    </physiologicalReaction>
</comment>
<dbReference type="EC" id="2.4.1.257" evidence="12"/>
<dbReference type="GO" id="GO:0004378">
    <property type="term" value="F:GDP-Man:Man(1)GlcNAc(2)-PP-Dol alpha-1,3-mannosyltransferase activity"/>
    <property type="evidence" value="ECO:0007669"/>
    <property type="project" value="UniProtKB-UniRule"/>
</dbReference>
<evidence type="ECO:0000256" key="3">
    <source>
        <dbReference type="ARBA" id="ARBA00004922"/>
    </source>
</evidence>
<sequence length="526" mass="57722">MTAGALRVAFVHPDLGIGGAERLVVDAAVSLQERGHDVCVITSHYDPSHAFEPTRNGALRVVHAQTRIPRSVLHKFHLPMAILQQLSLVMQVVVATRGAGLARTYPALYRALTHIDPQACPDVFVLDQLPVAIPLLKMLCGRRVVYYCHFPDKEISAALARQRGDHGLRAMVRRLYRLPLDVLEEATTKAADRILVNSHFTAAHFRRVFPHIVCRPRVVYPAVDELAYTPQQVQQALVEYERSCQDADALRRCSLVQQLVQVGDRPFLLSINRFEAKKNIVLALHTVAHLRNMRRDRVRLVCAGGYDARVQDNIATLAALQAQATSLGLSHTTLWGRRPPCASPLSGPTTPEQVLCADVVLLPSLPGALLHALLHAPALRALLYTPTDEHFGIVPLEAMVCGVPVLATDTGGPLETVVDAELDARGQPQARDATGFLCAPNAEQWADVCHRVLDWDDDTRARIASAAKQRVQTHFSVRTMGAALDEHVRAVGAQAVPLGERIQIFGVVLTLLLMHAVVVYVALGWL</sequence>
<dbReference type="Proteomes" id="UP001217582">
    <property type="component" value="Chromosome 5"/>
</dbReference>
<name>A0AAJ5Z0X7_9BASI</name>
<organism evidence="15 16">
    <name type="scientific">Malassezia arunalokei</name>
    <dbReference type="NCBI Taxonomy" id="1514897"/>
    <lineage>
        <taxon>Eukaryota</taxon>
        <taxon>Fungi</taxon>
        <taxon>Dikarya</taxon>
        <taxon>Basidiomycota</taxon>
        <taxon>Ustilaginomycotina</taxon>
        <taxon>Malasseziomycetes</taxon>
        <taxon>Malasseziales</taxon>
        <taxon>Malasseziaceae</taxon>
        <taxon>Malassezia</taxon>
    </lineage>
</organism>
<dbReference type="GO" id="GO:0005789">
    <property type="term" value="C:endoplasmic reticulum membrane"/>
    <property type="evidence" value="ECO:0007669"/>
    <property type="project" value="UniProtKB-SubCell"/>
</dbReference>
<keyword evidence="9 12" id="KW-0472">Membrane</keyword>
<evidence type="ECO:0000256" key="9">
    <source>
        <dbReference type="ARBA" id="ARBA00023136"/>
    </source>
</evidence>
<evidence type="ECO:0000256" key="11">
    <source>
        <dbReference type="ARBA" id="ARBA00045104"/>
    </source>
</evidence>
<feature type="domain" description="Glycosyltransferase subfamily 4-like N-terminal" evidence="14">
    <location>
        <begin position="17"/>
        <end position="224"/>
    </location>
</feature>
<proteinExistence type="inferred from homology"/>
<evidence type="ECO:0000256" key="12">
    <source>
        <dbReference type="RuleBase" id="RU367136"/>
    </source>
</evidence>
<evidence type="ECO:0000256" key="1">
    <source>
        <dbReference type="ARBA" id="ARBA00003142"/>
    </source>
</evidence>
<dbReference type="InterPro" id="IPR027054">
    <property type="entry name" value="ALG2"/>
</dbReference>
<dbReference type="SUPFAM" id="SSF53756">
    <property type="entry name" value="UDP-Glycosyltransferase/glycogen phosphorylase"/>
    <property type="match status" value="1"/>
</dbReference>
<comment type="similarity">
    <text evidence="12">Belongs to the glycosyltransferase group 1 family.</text>
</comment>
<keyword evidence="16" id="KW-1185">Reference proteome</keyword>
<dbReference type="EMBL" id="CP119920">
    <property type="protein sequence ID" value="WFD16677.1"/>
    <property type="molecule type" value="Genomic_DNA"/>
</dbReference>
<feature type="transmembrane region" description="Helical" evidence="12">
    <location>
        <begin position="504"/>
        <end position="523"/>
    </location>
</feature>
<dbReference type="PANTHER" id="PTHR45918">
    <property type="entry name" value="ALPHA-1,3/1,6-MANNOSYLTRANSFERASE ALG2"/>
    <property type="match status" value="1"/>
</dbReference>
<dbReference type="InterPro" id="IPR028098">
    <property type="entry name" value="Glyco_trans_4-like_N"/>
</dbReference>
<comment type="catalytic activity">
    <reaction evidence="11 12">
        <text>an alpha-D-Man-(1-&gt;3)-beta-D-Man-(1-&gt;4)-beta-D-GlcNAc-(1-&gt;4)-alpha-D-GlcNAc-diphospho-di-trans,poly-cis-dolichol + GDP-alpha-D-mannose = an alpha-D-Man-(1-&gt;3)-[alpha-D-Man-(1-&gt;6)]-beta-D-Man-(1-&gt;4)-beta-D-GlcNAc-(1-&gt;4)-alpha-D-GlcNAc-diphospho-di-trans,poly-cis-dolichol + GDP + H(+)</text>
        <dbReference type="Rhea" id="RHEA:29519"/>
        <dbReference type="Rhea" id="RHEA-COMP:19513"/>
        <dbReference type="Rhea" id="RHEA-COMP:19515"/>
        <dbReference type="ChEBI" id="CHEBI:15378"/>
        <dbReference type="ChEBI" id="CHEBI:57527"/>
        <dbReference type="ChEBI" id="CHEBI:58189"/>
        <dbReference type="ChEBI" id="CHEBI:132510"/>
        <dbReference type="ChEBI" id="CHEBI:132511"/>
        <dbReference type="EC" id="2.4.1.257"/>
    </reaction>
    <physiologicalReaction direction="left-to-right" evidence="11 12">
        <dbReference type="Rhea" id="RHEA:29520"/>
    </physiologicalReaction>
</comment>
<comment type="function">
    <text evidence="1 12">Mannosylates Man(2)GlcNAc(2)-dolichol diphosphate and Man(1)GlcNAc(2)-dolichol diphosphate to form Man(3)GlcNAc(2)-dolichol diphosphate.</text>
</comment>
<gene>
    <name evidence="15" type="ORF">MARU1_002719</name>
</gene>
<comment type="subcellular location">
    <subcellularLocation>
        <location evidence="2 12">Endoplasmic reticulum membrane</location>
    </subcellularLocation>
</comment>